<comment type="caution">
    <text evidence="2">The sequence shown here is derived from an EMBL/GenBank/DDBJ whole genome shotgun (WGS) entry which is preliminary data.</text>
</comment>
<dbReference type="InterPro" id="IPR025486">
    <property type="entry name" value="DUF4378"/>
</dbReference>
<sequence length="111" mass="13033">MLYDLSNEALSTVLGPPVTMSRFRKKVIDWSMLPHLHGRKLLDSVWEIIREFLYPFNNKSFYSLDNMVSKYVESSPWSGLIDDEVNHFGKEIERLIMGDLMEEMVKDLCMN</sequence>
<protein>
    <submittedName>
        <fullName evidence="2">RB1-INDUCIBLE COILED-COIL PROTEIN</fullName>
    </submittedName>
</protein>
<evidence type="ECO:0000313" key="2">
    <source>
        <dbReference type="EMBL" id="KAJ6682334.1"/>
    </source>
</evidence>
<reference evidence="2" key="1">
    <citation type="submission" date="2022-11" db="EMBL/GenBank/DDBJ databases">
        <authorList>
            <person name="Hyden B.L."/>
            <person name="Feng K."/>
            <person name="Yates T."/>
            <person name="Jawdy S."/>
            <person name="Smart L.B."/>
            <person name="Muchero W."/>
        </authorList>
    </citation>
    <scope>NUCLEOTIDE SEQUENCE</scope>
    <source>
        <tissue evidence="2">Shoot tip</tissue>
    </source>
</reference>
<dbReference type="Pfam" id="PF14309">
    <property type="entry name" value="DUF4378"/>
    <property type="match status" value="1"/>
</dbReference>
<accession>A0A9Q0P6V3</accession>
<evidence type="ECO:0000313" key="3">
    <source>
        <dbReference type="Proteomes" id="UP001151752"/>
    </source>
</evidence>
<keyword evidence="3" id="KW-1185">Reference proteome</keyword>
<dbReference type="PANTHER" id="PTHR40836">
    <property type="entry name" value="RB1-INDUCIBLE COILED-COIL PROTEIN"/>
    <property type="match status" value="1"/>
</dbReference>
<reference evidence="2" key="2">
    <citation type="journal article" date="2023" name="Int. J. Mol. Sci.">
        <title>De Novo Assembly and Annotation of 11 Diverse Shrub Willow (Salix) Genomes Reveals Novel Gene Organization in Sex-Linked Regions.</title>
        <authorList>
            <person name="Hyden B."/>
            <person name="Feng K."/>
            <person name="Yates T.B."/>
            <person name="Jawdy S."/>
            <person name="Cereghino C."/>
            <person name="Smart L.B."/>
            <person name="Muchero W."/>
        </authorList>
    </citation>
    <scope>NUCLEOTIDE SEQUENCE</scope>
    <source>
        <tissue evidence="2">Shoot tip</tissue>
    </source>
</reference>
<dbReference type="AlphaFoldDB" id="A0A9Q0P6V3"/>
<dbReference type="EMBL" id="JAPFFM010000020">
    <property type="protein sequence ID" value="KAJ6682334.1"/>
    <property type="molecule type" value="Genomic_DNA"/>
</dbReference>
<dbReference type="PANTHER" id="PTHR40836:SF4">
    <property type="entry name" value="RB1-INDUCIBLE COILED-COIL PROTEIN"/>
    <property type="match status" value="1"/>
</dbReference>
<dbReference type="Proteomes" id="UP001151752">
    <property type="component" value="Chromosome 5"/>
</dbReference>
<name>A0A9Q0P6V3_9ROSI</name>
<feature type="domain" description="DUF4378" evidence="1">
    <location>
        <begin position="1"/>
        <end position="103"/>
    </location>
</feature>
<organism evidence="2 3">
    <name type="scientific">Salix koriyanagi</name>
    <dbReference type="NCBI Taxonomy" id="2511006"/>
    <lineage>
        <taxon>Eukaryota</taxon>
        <taxon>Viridiplantae</taxon>
        <taxon>Streptophyta</taxon>
        <taxon>Embryophyta</taxon>
        <taxon>Tracheophyta</taxon>
        <taxon>Spermatophyta</taxon>
        <taxon>Magnoliopsida</taxon>
        <taxon>eudicotyledons</taxon>
        <taxon>Gunneridae</taxon>
        <taxon>Pentapetalae</taxon>
        <taxon>rosids</taxon>
        <taxon>fabids</taxon>
        <taxon>Malpighiales</taxon>
        <taxon>Salicaceae</taxon>
        <taxon>Saliceae</taxon>
        <taxon>Salix</taxon>
    </lineage>
</organism>
<proteinExistence type="predicted"/>
<gene>
    <name evidence="2" type="ORF">OIU74_020556</name>
</gene>
<evidence type="ECO:0000259" key="1">
    <source>
        <dbReference type="Pfam" id="PF14309"/>
    </source>
</evidence>